<protein>
    <submittedName>
        <fullName evidence="1">Uncharacterized protein</fullName>
    </submittedName>
</protein>
<evidence type="ECO:0000313" key="2">
    <source>
        <dbReference type="Proteomes" id="UP000593574"/>
    </source>
</evidence>
<organism evidence="1 2">
    <name type="scientific">Gossypium laxum</name>
    <dbReference type="NCBI Taxonomy" id="34288"/>
    <lineage>
        <taxon>Eukaryota</taxon>
        <taxon>Viridiplantae</taxon>
        <taxon>Streptophyta</taxon>
        <taxon>Embryophyta</taxon>
        <taxon>Tracheophyta</taxon>
        <taxon>Spermatophyta</taxon>
        <taxon>Magnoliopsida</taxon>
        <taxon>eudicotyledons</taxon>
        <taxon>Gunneridae</taxon>
        <taxon>Pentapetalae</taxon>
        <taxon>rosids</taxon>
        <taxon>malvids</taxon>
        <taxon>Malvales</taxon>
        <taxon>Malvaceae</taxon>
        <taxon>Malvoideae</taxon>
        <taxon>Gossypium</taxon>
    </lineage>
</organism>
<dbReference type="EMBL" id="JABEZV010000011">
    <property type="protein sequence ID" value="MBA0725097.1"/>
    <property type="molecule type" value="Genomic_DNA"/>
</dbReference>
<name>A0A7J9ALZ5_9ROSI</name>
<gene>
    <name evidence="1" type="ORF">Golax_021711</name>
</gene>
<proteinExistence type="predicted"/>
<sequence length="21" mass="2513">MTKAVSKMEGKTDILIHWRMH</sequence>
<keyword evidence="2" id="KW-1185">Reference proteome</keyword>
<dbReference type="AlphaFoldDB" id="A0A7J9ALZ5"/>
<accession>A0A7J9ALZ5</accession>
<reference evidence="1 2" key="1">
    <citation type="journal article" date="2019" name="Genome Biol. Evol.">
        <title>Insights into the evolution of the New World diploid cottons (Gossypium, subgenus Houzingenia) based on genome sequencing.</title>
        <authorList>
            <person name="Grover C.E."/>
            <person name="Arick M.A. 2nd"/>
            <person name="Thrash A."/>
            <person name="Conover J.L."/>
            <person name="Sanders W.S."/>
            <person name="Peterson D.G."/>
            <person name="Frelichowski J.E."/>
            <person name="Scheffler J.A."/>
            <person name="Scheffler B.E."/>
            <person name="Wendel J.F."/>
        </authorList>
    </citation>
    <scope>NUCLEOTIDE SEQUENCE [LARGE SCALE GENOMIC DNA]</scope>
    <source>
        <strain evidence="1">4</strain>
        <tissue evidence="1">Leaf</tissue>
    </source>
</reference>
<dbReference type="Proteomes" id="UP000593574">
    <property type="component" value="Unassembled WGS sequence"/>
</dbReference>
<comment type="caution">
    <text evidence="1">The sequence shown here is derived from an EMBL/GenBank/DDBJ whole genome shotgun (WGS) entry which is preliminary data.</text>
</comment>
<evidence type="ECO:0000313" key="1">
    <source>
        <dbReference type="EMBL" id="MBA0725097.1"/>
    </source>
</evidence>